<dbReference type="OrthoDB" id="10304358at2759"/>
<dbReference type="RefSeq" id="XP_007806201.1">
    <property type="nucleotide sequence ID" value="XM_007808010.1"/>
</dbReference>
<dbReference type="AlphaFoldDB" id="U1G8Z7"/>
<feature type="compositionally biased region" description="Basic residues" evidence="1">
    <location>
        <begin position="109"/>
        <end position="123"/>
    </location>
</feature>
<evidence type="ECO:0000256" key="1">
    <source>
        <dbReference type="SAM" id="MobiDB-lite"/>
    </source>
</evidence>
<reference evidence="3" key="1">
    <citation type="journal article" date="2014" name="BMC Genomics">
        <title>Genome characteristics reveal the impact of lichenization on lichen-forming fungus Endocarpon pusillum Hedwig (Verrucariales, Ascomycota).</title>
        <authorList>
            <person name="Wang Y.-Y."/>
            <person name="Liu B."/>
            <person name="Zhang X.-Y."/>
            <person name="Zhou Q.-M."/>
            <person name="Zhang T."/>
            <person name="Li H."/>
            <person name="Yu Y.-F."/>
            <person name="Zhang X.-L."/>
            <person name="Hao X.-Y."/>
            <person name="Wang M."/>
            <person name="Wang L."/>
            <person name="Wei J.-C."/>
        </authorList>
    </citation>
    <scope>NUCLEOTIDE SEQUENCE [LARGE SCALE GENOMIC DNA]</scope>
    <source>
        <strain evidence="3">Z07020 / HMAS-L-300199</strain>
    </source>
</reference>
<feature type="compositionally biased region" description="Polar residues" evidence="1">
    <location>
        <begin position="17"/>
        <end position="32"/>
    </location>
</feature>
<sequence>MAPGASDPRADADLVGSLSTHSTTEGSRAPLQSHTTTSPRPHTSGETFAHSSADFRPYAGILAESQSVRSATPYENVTGRLAEREAGYLASSRTTPIEPSIRALTMHQPSRRTARPQRGHPLTRRTEAAASSLPDTDEAPPREPTDRTTRVSGSRDGQEGNASRSAFSWVNTRRHAIETDLNHARADSYESNRRASNLQTPLSDSAVPAHRSLTAREYESGPPKICFKTFFATGRGREARESEVVYHYLERIKSHHNREVPSQHARMRHAYDSLDNWDLLRQVVGRAGAEVLALVSPEYQFYDSDLPSSWRSDVKATWRFLHQHYGFLGHGTFMTETLILLDPKCNLREFKRIIQATIHFEPVLDTILSNHNHSTETTAPAHHPSYWRASPELANKSRHEAILHIENIAHLQELLHLRGILGTANSWSTSIQSNYYCPSEVFRNAPQIRTADDVVQWGEFAMSFVEASLSCTLPRLLRFSPDQIGLNRFLRGRGRGTEALYDGHVRLTRMFHGLSGGGAHPP</sequence>
<evidence type="ECO:0000313" key="2">
    <source>
        <dbReference type="EMBL" id="ERF68136.1"/>
    </source>
</evidence>
<name>U1G8Z7_ENDPU</name>
<dbReference type="HOGENOM" id="CLU_521776_0_0_1"/>
<feature type="region of interest" description="Disordered" evidence="1">
    <location>
        <begin position="1"/>
        <end position="52"/>
    </location>
</feature>
<organism evidence="2 3">
    <name type="scientific">Endocarpon pusillum (strain Z07020 / HMAS-L-300199)</name>
    <name type="common">Lichen-forming fungus</name>
    <dbReference type="NCBI Taxonomy" id="1263415"/>
    <lineage>
        <taxon>Eukaryota</taxon>
        <taxon>Fungi</taxon>
        <taxon>Dikarya</taxon>
        <taxon>Ascomycota</taxon>
        <taxon>Pezizomycotina</taxon>
        <taxon>Eurotiomycetes</taxon>
        <taxon>Chaetothyriomycetidae</taxon>
        <taxon>Verrucariales</taxon>
        <taxon>Verrucariaceae</taxon>
        <taxon>Endocarpon</taxon>
    </lineage>
</organism>
<dbReference type="GeneID" id="19243053"/>
<protein>
    <submittedName>
        <fullName evidence="2">Uncharacterized protein</fullName>
    </submittedName>
</protein>
<feature type="compositionally biased region" description="Low complexity" evidence="1">
    <location>
        <begin position="33"/>
        <end position="44"/>
    </location>
</feature>
<evidence type="ECO:0000313" key="3">
    <source>
        <dbReference type="Proteomes" id="UP000019373"/>
    </source>
</evidence>
<feature type="compositionally biased region" description="Basic and acidic residues" evidence="1">
    <location>
        <begin position="139"/>
        <end position="149"/>
    </location>
</feature>
<gene>
    <name evidence="2" type="ORF">EPUS_08202</name>
</gene>
<proteinExistence type="predicted"/>
<feature type="region of interest" description="Disordered" evidence="1">
    <location>
        <begin position="83"/>
        <end position="168"/>
    </location>
</feature>
<accession>U1G8Z7</accession>
<dbReference type="EMBL" id="KE721540">
    <property type="protein sequence ID" value="ERF68136.1"/>
    <property type="molecule type" value="Genomic_DNA"/>
</dbReference>
<dbReference type="Proteomes" id="UP000019373">
    <property type="component" value="Unassembled WGS sequence"/>
</dbReference>
<keyword evidence="3" id="KW-1185">Reference proteome</keyword>